<organism evidence="3 4">
    <name type="scientific">Peribacillus simplex</name>
    <dbReference type="NCBI Taxonomy" id="1478"/>
    <lineage>
        <taxon>Bacteria</taxon>
        <taxon>Bacillati</taxon>
        <taxon>Bacillota</taxon>
        <taxon>Bacilli</taxon>
        <taxon>Bacillales</taxon>
        <taxon>Bacillaceae</taxon>
        <taxon>Peribacillus</taxon>
    </lineage>
</organism>
<dbReference type="InterPro" id="IPR011048">
    <property type="entry name" value="Haem_d1_sf"/>
</dbReference>
<evidence type="ECO:0000313" key="3">
    <source>
        <dbReference type="EMBL" id="SIR20774.1"/>
    </source>
</evidence>
<name>A0A9X8WKD7_9BACI</name>
<reference evidence="3 4" key="1">
    <citation type="submission" date="2017-01" db="EMBL/GenBank/DDBJ databases">
        <authorList>
            <person name="Varghese N."/>
            <person name="Submissions S."/>
        </authorList>
    </citation>
    <scope>NUCLEOTIDE SEQUENCE [LARGE SCALE GENOMIC DNA]</scope>
    <source>
        <strain evidence="3 4">RUG2-6</strain>
    </source>
</reference>
<dbReference type="AlphaFoldDB" id="A0A9X8WKD7"/>
<dbReference type="RefSeq" id="WP_081395589.1">
    <property type="nucleotide sequence ID" value="NZ_FTMX01000003.1"/>
</dbReference>
<dbReference type="Proteomes" id="UP000185829">
    <property type="component" value="Unassembled WGS sequence"/>
</dbReference>
<gene>
    <name evidence="3" type="ORF">SAMN05878482_1035</name>
</gene>
<dbReference type="Pfam" id="PF03640">
    <property type="entry name" value="Lipoprotein_15"/>
    <property type="match status" value="2"/>
</dbReference>
<dbReference type="SUPFAM" id="SSF51004">
    <property type="entry name" value="C-terminal (heme d1) domain of cytochrome cd1-nitrite reductase"/>
    <property type="match status" value="1"/>
</dbReference>
<proteinExistence type="predicted"/>
<dbReference type="InterPro" id="IPR015943">
    <property type="entry name" value="WD40/YVTN_repeat-like_dom_sf"/>
</dbReference>
<dbReference type="PANTHER" id="PTHR47197">
    <property type="entry name" value="PROTEIN NIRF"/>
    <property type="match status" value="1"/>
</dbReference>
<sequence length="455" mass="50081">MIKKIKLKSIWIIPLLFVFFIPNVIGATSTKGKSPVLGTGFDTHITNNSLAVSPDEQIAIVSDSREQSILVYDLAKGKLRKKIDGFVSPRNIVFIDGGSEFVVSDSTLGTLRFYSIKNFTLKNEVVVGPGAFGTAVSPDGKTLYVNNQAHNSVTVVDLEKRKPIDVITGFAQPRQGIKVSSDGKYIFVTNFQGDKVSIVDATTKKIIREISGFSSIRGISITADGGTLYAANSARNSISAVDTLDGNIKGEIKVGREPYGAALSPDDKLLFASNKADNTIDVINVADHRVVKTIGGFKEPRQAIVFSHDGDQAYVLNRDLSIARVDVKTYTITDIIQDKAKKYKLKILESDEAGKYLADQDGMTLYHFTKDDSSVSNCKGQCLEIWPPFHADNIISHNGFDKNDFKTIIRDDGQKQTTYKGHPLYYYAKDKQAGDINGQGVNNVWYVLNKKIFEE</sequence>
<dbReference type="EMBL" id="FTMX01000003">
    <property type="protein sequence ID" value="SIR20774.1"/>
    <property type="molecule type" value="Genomic_DNA"/>
</dbReference>
<dbReference type="Gene3D" id="2.130.10.10">
    <property type="entry name" value="YVTN repeat-like/Quinoprotein amine dehydrogenase"/>
    <property type="match status" value="2"/>
</dbReference>
<keyword evidence="1" id="KW-0732">Signal</keyword>
<accession>A0A9X8WKD7</accession>
<evidence type="ECO:0000256" key="1">
    <source>
        <dbReference type="ARBA" id="ARBA00022729"/>
    </source>
</evidence>
<dbReference type="InterPro" id="IPR051200">
    <property type="entry name" value="Host-pathogen_enzymatic-act"/>
</dbReference>
<evidence type="ECO:0000259" key="2">
    <source>
        <dbReference type="Pfam" id="PF21783"/>
    </source>
</evidence>
<protein>
    <submittedName>
        <fullName evidence="3">40-residue YVTN family beta-propeller repeat-containing protein</fullName>
    </submittedName>
</protein>
<comment type="caution">
    <text evidence="3">The sequence shown here is derived from an EMBL/GenBank/DDBJ whole genome shotgun (WGS) entry which is preliminary data.</text>
</comment>
<feature type="domain" description="YNCE-like beta-propeller" evidence="2">
    <location>
        <begin position="126"/>
        <end position="219"/>
    </location>
</feature>
<dbReference type="Pfam" id="PF21783">
    <property type="entry name" value="YNCE"/>
    <property type="match status" value="1"/>
</dbReference>
<dbReference type="InterPro" id="IPR048433">
    <property type="entry name" value="YNCE-like_beta-prop"/>
</dbReference>
<evidence type="ECO:0000313" key="4">
    <source>
        <dbReference type="Proteomes" id="UP000185829"/>
    </source>
</evidence>
<dbReference type="PANTHER" id="PTHR47197:SF3">
    <property type="entry name" value="DIHYDRO-HEME D1 DEHYDROGENASE"/>
    <property type="match status" value="1"/>
</dbReference>
<dbReference type="InterPro" id="IPR005297">
    <property type="entry name" value="Lipoprotein_repeat"/>
</dbReference>